<protein>
    <submittedName>
        <fullName evidence="1">Uncharacterized protein</fullName>
    </submittedName>
</protein>
<reference evidence="1 2" key="1">
    <citation type="submission" date="2021-06" db="EMBL/GenBank/DDBJ databases">
        <title>Caerostris darwini draft genome.</title>
        <authorList>
            <person name="Kono N."/>
            <person name="Arakawa K."/>
        </authorList>
    </citation>
    <scope>NUCLEOTIDE SEQUENCE [LARGE SCALE GENOMIC DNA]</scope>
</reference>
<evidence type="ECO:0000313" key="1">
    <source>
        <dbReference type="EMBL" id="GIY85252.1"/>
    </source>
</evidence>
<comment type="caution">
    <text evidence="1">The sequence shown here is derived from an EMBL/GenBank/DDBJ whole genome shotgun (WGS) entry which is preliminary data.</text>
</comment>
<dbReference type="EMBL" id="BPLQ01015031">
    <property type="protein sequence ID" value="GIY85252.1"/>
    <property type="molecule type" value="Genomic_DNA"/>
</dbReference>
<evidence type="ECO:0000313" key="2">
    <source>
        <dbReference type="Proteomes" id="UP001054837"/>
    </source>
</evidence>
<dbReference type="Proteomes" id="UP001054837">
    <property type="component" value="Unassembled WGS sequence"/>
</dbReference>
<sequence>MRTRLLHFSLIPSKAFVGVSQREIFELLARFAIRLKNQSLVQIKLFIWVTRSSADVVFETQVVFLPQFGTVSDVVGASPYATRRYVTVERVNAAKRVL</sequence>
<proteinExistence type="predicted"/>
<keyword evidence="2" id="KW-1185">Reference proteome</keyword>
<gene>
    <name evidence="1" type="ORF">CDAR_508101</name>
</gene>
<name>A0AAV4WQY0_9ARAC</name>
<organism evidence="1 2">
    <name type="scientific">Caerostris darwini</name>
    <dbReference type="NCBI Taxonomy" id="1538125"/>
    <lineage>
        <taxon>Eukaryota</taxon>
        <taxon>Metazoa</taxon>
        <taxon>Ecdysozoa</taxon>
        <taxon>Arthropoda</taxon>
        <taxon>Chelicerata</taxon>
        <taxon>Arachnida</taxon>
        <taxon>Araneae</taxon>
        <taxon>Araneomorphae</taxon>
        <taxon>Entelegynae</taxon>
        <taxon>Araneoidea</taxon>
        <taxon>Araneidae</taxon>
        <taxon>Caerostris</taxon>
    </lineage>
</organism>
<dbReference type="AlphaFoldDB" id="A0AAV4WQY0"/>
<accession>A0AAV4WQY0</accession>